<evidence type="ECO:0000313" key="1">
    <source>
        <dbReference type="EMBL" id="MBJ7879781.1"/>
    </source>
</evidence>
<proteinExistence type="predicted"/>
<comment type="caution">
    <text evidence="1">The sequence shown here is derived from an EMBL/GenBank/DDBJ whole genome shotgun (WGS) entry which is preliminary data.</text>
</comment>
<dbReference type="Proteomes" id="UP000662373">
    <property type="component" value="Unassembled WGS sequence"/>
</dbReference>
<evidence type="ECO:0000313" key="2">
    <source>
        <dbReference type="Proteomes" id="UP000662373"/>
    </source>
</evidence>
<gene>
    <name evidence="1" type="ORF">JEM65_03805</name>
</gene>
<name>A0A934NGN1_9FLAO</name>
<protein>
    <submittedName>
        <fullName evidence="1">Uncharacterized protein</fullName>
    </submittedName>
</protein>
<dbReference type="AlphaFoldDB" id="A0A934NGN1"/>
<dbReference type="EMBL" id="JAEHJZ010000005">
    <property type="protein sequence ID" value="MBJ7879781.1"/>
    <property type="molecule type" value="Genomic_DNA"/>
</dbReference>
<reference evidence="1 2" key="1">
    <citation type="submission" date="2020-09" db="EMBL/GenBank/DDBJ databases">
        <title>Draft genome of Gelidibacter salicanalis PAMC21136.</title>
        <authorList>
            <person name="Park H."/>
        </authorList>
    </citation>
    <scope>NUCLEOTIDE SEQUENCE [LARGE SCALE GENOMIC DNA]</scope>
    <source>
        <strain evidence="1 2">PAMC21136</strain>
    </source>
</reference>
<organism evidence="1 2">
    <name type="scientific">Gelidibacter salicanalis</name>
    <dbReference type="NCBI Taxonomy" id="291193"/>
    <lineage>
        <taxon>Bacteria</taxon>
        <taxon>Pseudomonadati</taxon>
        <taxon>Bacteroidota</taxon>
        <taxon>Flavobacteriia</taxon>
        <taxon>Flavobacteriales</taxon>
        <taxon>Flavobacteriaceae</taxon>
        <taxon>Gelidibacter</taxon>
    </lineage>
</organism>
<dbReference type="RefSeq" id="WP_199597250.1">
    <property type="nucleotide sequence ID" value="NZ_JAEHJZ010000005.1"/>
</dbReference>
<sequence length="99" mass="11470">MNLIENIVQFLQKPKEETEGKSPTGTCPVCWGYQQYDTKIRELFKDKQIDVNNHRGSYMRIQKFMKTYIDGIRLKQGEIKDCPTCGKHSRADQNPGSES</sequence>
<accession>A0A934NGN1</accession>
<keyword evidence="2" id="KW-1185">Reference proteome</keyword>